<evidence type="ECO:0000256" key="6">
    <source>
        <dbReference type="SAM" id="MobiDB-lite"/>
    </source>
</evidence>
<organism evidence="8 9">
    <name type="scientific">Chlamydomonas eustigma</name>
    <dbReference type="NCBI Taxonomy" id="1157962"/>
    <lineage>
        <taxon>Eukaryota</taxon>
        <taxon>Viridiplantae</taxon>
        <taxon>Chlorophyta</taxon>
        <taxon>core chlorophytes</taxon>
        <taxon>Chlorophyceae</taxon>
        <taxon>CS clade</taxon>
        <taxon>Chlamydomonadales</taxon>
        <taxon>Chlamydomonadaceae</taxon>
        <taxon>Chlamydomonas</taxon>
    </lineage>
</organism>
<dbReference type="GO" id="GO:0003688">
    <property type="term" value="F:DNA replication origin binding"/>
    <property type="evidence" value="ECO:0007669"/>
    <property type="project" value="TreeGrafter"/>
</dbReference>
<comment type="similarity">
    <text evidence="2">Belongs to the ORC4 family.</text>
</comment>
<dbReference type="GO" id="GO:0006270">
    <property type="term" value="P:DNA replication initiation"/>
    <property type="evidence" value="ECO:0007669"/>
    <property type="project" value="TreeGrafter"/>
</dbReference>
<feature type="compositionally biased region" description="Low complexity" evidence="6">
    <location>
        <begin position="466"/>
        <end position="481"/>
    </location>
</feature>
<dbReference type="InterPro" id="IPR032705">
    <property type="entry name" value="ORC4_C"/>
</dbReference>
<comment type="caution">
    <text evidence="8">The sequence shown here is derived from an EMBL/GenBank/DDBJ whole genome shotgun (WGS) entry which is preliminary data.</text>
</comment>
<keyword evidence="3" id="KW-0235">DNA replication</keyword>
<sequence length="844" mass="90997">MKYQGSIRSSAPRIPTRNSKIQTEAEDDDVCIIHKDIIDSTVNVQDFVSPRIRAANNKAPSAAAFNNETEMIDEAPAIDEMELETSPDNAGRLQTRRGPQQGAHKLRLQQRLSPATITNPKSSEQPVGMDISPYPPQTHRPDNGILMLNSQNLVASLAATHYNDDVDEVRTIKFLRSRLLSNPRQSAATTPQPEGIAGRPPGTSAVKGGRSISKLGADSGAGMLDCYESSDRREIPLRPSLQKTHDELVAMMDRVVGEEGSTASVLLLGERGAGKTLVIERALRTLCSKHNNRSSSIHSPSGTSPLTSPAAASQAVCSGTSTAAAAAGGDKMVGVVRLSGLLHLDERAAFQEIARQLCVEFQQLFAKSATYDENLTFLRTMLQALYRCLKSVVFVLDELDVFTKKGKQVLLYNLLDTLAHSKVQACVVGVSCMVDVMDHMEKRVKSRFSHRRILITTPSHFEATESSPPSAVSSLSPGSAVTSSRKAGSSPNAMRDNSSCEPHNVAPGNTSSDQQTTPTASVLFMDTPLGMMQAMLLLPSAPAALLDRSAAAALLDRSAAAYQQSVTEVATASAPRLDSRIVHNGHHNPACTSSSAVVGLVTSQRCPSQQLRLNPGYVEQYNQAVLVALSDSKFKAALLTVFQERLRPSDLVNIMHCFLCEWMKLINNVSPPSSEPSPGSTSSSGLGKTITHPGQQQWTLPNAGLLIKALVQHSSVHTSQRDMLMGLSVLQLFLVVSLYRLLAKGQEVVNFEMVYDEYRSLQGGLSATDQQYKWSKETALRAFQGLALCGLVGHVGGGCGRLAGRGAAYAAVELRLGRSTLDAALKEMGQDCPDLLLRFFKMEV</sequence>
<keyword evidence="9" id="KW-1185">Reference proteome</keyword>
<evidence type="ECO:0000313" key="8">
    <source>
        <dbReference type="EMBL" id="GAX83598.1"/>
    </source>
</evidence>
<protein>
    <recommendedName>
        <fullName evidence="7">Origin recognition complex subunit 4 C-terminal domain-containing protein</fullName>
    </recommendedName>
</protein>
<feature type="compositionally biased region" description="Low complexity" evidence="6">
    <location>
        <begin position="671"/>
        <end position="684"/>
    </location>
</feature>
<reference evidence="8 9" key="1">
    <citation type="submission" date="2017-08" db="EMBL/GenBank/DDBJ databases">
        <title>Acidophilic green algal genome provides insights into adaptation to an acidic environment.</title>
        <authorList>
            <person name="Hirooka S."/>
            <person name="Hirose Y."/>
            <person name="Kanesaki Y."/>
            <person name="Higuchi S."/>
            <person name="Fujiwara T."/>
            <person name="Onuma R."/>
            <person name="Era A."/>
            <person name="Ohbayashi R."/>
            <person name="Uzuka A."/>
            <person name="Nozaki H."/>
            <person name="Yoshikawa H."/>
            <person name="Miyagishima S.Y."/>
        </authorList>
    </citation>
    <scope>NUCLEOTIDE SEQUENCE [LARGE SCALE GENOMIC DNA]</scope>
    <source>
        <strain evidence="8 9">NIES-2499</strain>
    </source>
</reference>
<dbReference type="InterPro" id="IPR016527">
    <property type="entry name" value="ORC4"/>
</dbReference>
<evidence type="ECO:0000256" key="5">
    <source>
        <dbReference type="ARBA" id="ARBA00023242"/>
    </source>
</evidence>
<keyword evidence="4" id="KW-0238">DNA-binding</keyword>
<proteinExistence type="inferred from homology"/>
<dbReference type="GO" id="GO:0005664">
    <property type="term" value="C:nuclear origin of replication recognition complex"/>
    <property type="evidence" value="ECO:0007669"/>
    <property type="project" value="TreeGrafter"/>
</dbReference>
<keyword evidence="5" id="KW-0539">Nucleus</keyword>
<dbReference type="InterPro" id="IPR027417">
    <property type="entry name" value="P-loop_NTPase"/>
</dbReference>
<feature type="region of interest" description="Disordered" evidence="6">
    <location>
        <begin position="671"/>
        <end position="692"/>
    </location>
</feature>
<evidence type="ECO:0000256" key="1">
    <source>
        <dbReference type="ARBA" id="ARBA00004123"/>
    </source>
</evidence>
<comment type="subcellular location">
    <subcellularLocation>
        <location evidence="1">Nucleus</location>
    </subcellularLocation>
</comment>
<dbReference type="STRING" id="1157962.A0A250XKJ9"/>
<dbReference type="AlphaFoldDB" id="A0A250XKJ9"/>
<dbReference type="Gene3D" id="3.40.50.300">
    <property type="entry name" value="P-loop containing nucleotide triphosphate hydrolases"/>
    <property type="match status" value="1"/>
</dbReference>
<evidence type="ECO:0000256" key="3">
    <source>
        <dbReference type="ARBA" id="ARBA00022705"/>
    </source>
</evidence>
<gene>
    <name evidence="8" type="ORF">CEUSTIGMA_g11023.t1</name>
</gene>
<feature type="domain" description="Origin recognition complex subunit 4 C-terminal" evidence="7">
    <location>
        <begin position="610"/>
        <end position="821"/>
    </location>
</feature>
<evidence type="ECO:0000259" key="7">
    <source>
        <dbReference type="Pfam" id="PF14629"/>
    </source>
</evidence>
<feature type="region of interest" description="Disordered" evidence="6">
    <location>
        <begin position="87"/>
        <end position="107"/>
    </location>
</feature>
<dbReference type="OrthoDB" id="343623at2759"/>
<name>A0A250XKJ9_9CHLO</name>
<feature type="region of interest" description="Disordered" evidence="6">
    <location>
        <begin position="183"/>
        <end position="216"/>
    </location>
</feature>
<accession>A0A250XKJ9</accession>
<feature type="region of interest" description="Disordered" evidence="6">
    <location>
        <begin position="459"/>
        <end position="518"/>
    </location>
</feature>
<feature type="compositionally biased region" description="Polar residues" evidence="6">
    <location>
        <begin position="183"/>
        <end position="192"/>
    </location>
</feature>
<evidence type="ECO:0000313" key="9">
    <source>
        <dbReference type="Proteomes" id="UP000232323"/>
    </source>
</evidence>
<evidence type="ECO:0000256" key="2">
    <source>
        <dbReference type="ARBA" id="ARBA00005334"/>
    </source>
</evidence>
<dbReference type="SUPFAM" id="SSF52540">
    <property type="entry name" value="P-loop containing nucleoside triphosphate hydrolases"/>
    <property type="match status" value="1"/>
</dbReference>
<dbReference type="Pfam" id="PF14629">
    <property type="entry name" value="ORC4_C"/>
    <property type="match status" value="1"/>
</dbReference>
<evidence type="ECO:0000256" key="4">
    <source>
        <dbReference type="ARBA" id="ARBA00023125"/>
    </source>
</evidence>
<feature type="compositionally biased region" description="Polar residues" evidence="6">
    <location>
        <begin position="482"/>
        <end position="518"/>
    </location>
</feature>
<feature type="region of interest" description="Disordered" evidence="6">
    <location>
        <begin position="1"/>
        <end position="22"/>
    </location>
</feature>
<dbReference type="EMBL" id="BEGY01000102">
    <property type="protein sequence ID" value="GAX83598.1"/>
    <property type="molecule type" value="Genomic_DNA"/>
</dbReference>
<dbReference type="Proteomes" id="UP000232323">
    <property type="component" value="Unassembled WGS sequence"/>
</dbReference>
<dbReference type="PANTHER" id="PTHR12087:SF0">
    <property type="entry name" value="ORIGIN RECOGNITION COMPLEX SUBUNIT 4"/>
    <property type="match status" value="1"/>
</dbReference>
<dbReference type="PANTHER" id="PTHR12087">
    <property type="entry name" value="ORIGIN RECOGNITION COMPLEX SUBUNIT 4"/>
    <property type="match status" value="1"/>
</dbReference>